<dbReference type="SUPFAM" id="SSF103473">
    <property type="entry name" value="MFS general substrate transporter"/>
    <property type="match status" value="1"/>
</dbReference>
<accession>A0A9P8TB39</accession>
<keyword evidence="6 8" id="KW-0472">Membrane</keyword>
<evidence type="ECO:0000256" key="3">
    <source>
        <dbReference type="ARBA" id="ARBA00022448"/>
    </source>
</evidence>
<dbReference type="PANTHER" id="PTHR48020">
    <property type="entry name" value="PROTON MYO-INOSITOL COTRANSPORTER"/>
    <property type="match status" value="1"/>
</dbReference>
<proteinExistence type="inferred from homology"/>
<dbReference type="Pfam" id="PF00083">
    <property type="entry name" value="Sugar_tr"/>
    <property type="match status" value="1"/>
</dbReference>
<dbReference type="InterPro" id="IPR020846">
    <property type="entry name" value="MFS_dom"/>
</dbReference>
<evidence type="ECO:0000256" key="7">
    <source>
        <dbReference type="RuleBase" id="RU003346"/>
    </source>
</evidence>
<dbReference type="GO" id="GO:0015791">
    <property type="term" value="P:polyol transmembrane transport"/>
    <property type="evidence" value="ECO:0007669"/>
    <property type="project" value="UniProtKB-ARBA"/>
</dbReference>
<dbReference type="GO" id="GO:0016020">
    <property type="term" value="C:membrane"/>
    <property type="evidence" value="ECO:0007669"/>
    <property type="project" value="UniProtKB-SubCell"/>
</dbReference>
<evidence type="ECO:0000256" key="1">
    <source>
        <dbReference type="ARBA" id="ARBA00004141"/>
    </source>
</evidence>
<dbReference type="PANTHER" id="PTHR48020:SF9">
    <property type="entry name" value="MAJOR FACILITATOR SUPERFAMILY (MFS) PROFILE DOMAIN-CONTAINING PROTEIN"/>
    <property type="match status" value="1"/>
</dbReference>
<dbReference type="Proteomes" id="UP000769528">
    <property type="component" value="Unassembled WGS sequence"/>
</dbReference>
<evidence type="ECO:0000313" key="10">
    <source>
        <dbReference type="EMBL" id="KAH3672274.1"/>
    </source>
</evidence>
<feature type="domain" description="Major facilitator superfamily (MFS) profile" evidence="9">
    <location>
        <begin position="90"/>
        <end position="523"/>
    </location>
</feature>
<dbReference type="AlphaFoldDB" id="A0A9P8TB39"/>
<dbReference type="Gene3D" id="1.20.1250.20">
    <property type="entry name" value="MFS general substrate transporter like domains"/>
    <property type="match status" value="1"/>
</dbReference>
<feature type="transmembrane region" description="Helical" evidence="8">
    <location>
        <begin position="181"/>
        <end position="203"/>
    </location>
</feature>
<evidence type="ECO:0000256" key="6">
    <source>
        <dbReference type="ARBA" id="ARBA00023136"/>
    </source>
</evidence>
<reference evidence="10" key="2">
    <citation type="submission" date="2021-01" db="EMBL/GenBank/DDBJ databases">
        <authorList>
            <person name="Schikora-Tamarit M.A."/>
        </authorList>
    </citation>
    <scope>NUCLEOTIDE SEQUENCE</scope>
    <source>
        <strain evidence="10">CBS6341</strain>
    </source>
</reference>
<evidence type="ECO:0000259" key="9">
    <source>
        <dbReference type="PROSITE" id="PS50850"/>
    </source>
</evidence>
<keyword evidence="5 8" id="KW-1133">Transmembrane helix</keyword>
<evidence type="ECO:0000256" key="2">
    <source>
        <dbReference type="ARBA" id="ARBA00010992"/>
    </source>
</evidence>
<dbReference type="NCBIfam" id="TIGR00879">
    <property type="entry name" value="SP"/>
    <property type="match status" value="1"/>
</dbReference>
<dbReference type="GO" id="GO:0022857">
    <property type="term" value="F:transmembrane transporter activity"/>
    <property type="evidence" value="ECO:0007669"/>
    <property type="project" value="InterPro"/>
</dbReference>
<feature type="transmembrane region" description="Helical" evidence="8">
    <location>
        <begin position="156"/>
        <end position="175"/>
    </location>
</feature>
<name>A0A9P8TB39_9ASCO</name>
<sequence>MSELFSEAKIESSSDTASKEIRVDDTLDKKFDDIDQDIDDFVYSEETERIFTQLDHDAENFEPHGNYLQRLMATEFKINFNNASRMIAFLAAFASMAAILAGVDQSIISGATIGMEKDLQLTSSQQSLVSSLTPLGATFGSLGISFLTKYFGRKGAIIWACILYTIGGGLCAGSRSYHMMYAGRFFLGLGIGVEGGVVCVYVAECVPPRIRGSLVSLYQFNIALGEVLGFAIAAIFYEVKGGWRYMVGSSVVFSTIVLIGLLFLPESPRYLALNGRIAEAWSVWKRLRDVTKRENKIEFLQMRQAAIEEEQRVKSETRWQQWGEIFLIPRNRRGLVHGVIMIALGQLVGANGILYYLSTLMSHIGFSEKNSVFMSLVGGGSLLVGTIPGVLLMDKFGRRTWSMMIIGLFTGLVLVGVGYLIPLDKNLPAAEGVYLTGIIVYMLSNGSYACLTWVIPSECFDLRTRSLGMSICSGTLYLMAFIITYNFNRMQAAMTYTGVTLGFYGGIAFLGFIYQLCFMPETKNRTLEEIDEIFSLPVSSIFKENISNLKKGIISGNI</sequence>
<evidence type="ECO:0000256" key="8">
    <source>
        <dbReference type="SAM" id="Phobius"/>
    </source>
</evidence>
<dbReference type="InterPro" id="IPR005829">
    <property type="entry name" value="Sugar_transporter_CS"/>
</dbReference>
<dbReference type="InterPro" id="IPR005828">
    <property type="entry name" value="MFS_sugar_transport-like"/>
</dbReference>
<dbReference type="InterPro" id="IPR036259">
    <property type="entry name" value="MFS_trans_sf"/>
</dbReference>
<feature type="transmembrane region" description="Helical" evidence="8">
    <location>
        <begin position="372"/>
        <end position="393"/>
    </location>
</feature>
<dbReference type="EMBL" id="JAEUBF010001168">
    <property type="protein sequence ID" value="KAH3672274.1"/>
    <property type="molecule type" value="Genomic_DNA"/>
</dbReference>
<dbReference type="PROSITE" id="PS00217">
    <property type="entry name" value="SUGAR_TRANSPORT_2"/>
    <property type="match status" value="1"/>
</dbReference>
<dbReference type="PRINTS" id="PR00171">
    <property type="entry name" value="SUGRTRNSPORT"/>
</dbReference>
<feature type="transmembrane region" description="Helical" evidence="8">
    <location>
        <begin position="215"/>
        <end position="237"/>
    </location>
</feature>
<dbReference type="InterPro" id="IPR050814">
    <property type="entry name" value="Myo-inositol_Transporter"/>
</dbReference>
<feature type="transmembrane region" description="Helical" evidence="8">
    <location>
        <begin position="493"/>
        <end position="517"/>
    </location>
</feature>
<feature type="transmembrane region" description="Helical" evidence="8">
    <location>
        <begin position="128"/>
        <end position="147"/>
    </location>
</feature>
<comment type="caution">
    <text evidence="10">The sequence shown here is derived from an EMBL/GenBank/DDBJ whole genome shotgun (WGS) entry which is preliminary data.</text>
</comment>
<dbReference type="GO" id="GO:0015798">
    <property type="term" value="P:myo-inositol transport"/>
    <property type="evidence" value="ECO:0007669"/>
    <property type="project" value="UniProtKB-ARBA"/>
</dbReference>
<keyword evidence="3 7" id="KW-0813">Transport</keyword>
<dbReference type="FunFam" id="1.20.1250.20:FF:000134">
    <property type="entry name" value="MFS sugar transporter protein"/>
    <property type="match status" value="1"/>
</dbReference>
<dbReference type="InterPro" id="IPR003663">
    <property type="entry name" value="Sugar/inositol_transpt"/>
</dbReference>
<dbReference type="OrthoDB" id="6339427at2759"/>
<comment type="similarity">
    <text evidence="2 7">Belongs to the major facilitator superfamily. Sugar transporter (TC 2.A.1.1) family.</text>
</comment>
<feature type="transmembrane region" description="Helical" evidence="8">
    <location>
        <begin position="87"/>
        <end position="108"/>
    </location>
</feature>
<reference evidence="10" key="1">
    <citation type="journal article" date="2021" name="Open Biol.">
        <title>Shared evolutionary footprints suggest mitochondrial oxidative damage underlies multiple complex I losses in fungi.</title>
        <authorList>
            <person name="Schikora-Tamarit M.A."/>
            <person name="Marcet-Houben M."/>
            <person name="Nosek J."/>
            <person name="Gabaldon T."/>
        </authorList>
    </citation>
    <scope>NUCLEOTIDE SEQUENCE</scope>
    <source>
        <strain evidence="10">CBS6341</strain>
    </source>
</reference>
<keyword evidence="4 8" id="KW-0812">Transmembrane</keyword>
<organism evidence="10 11">
    <name type="scientific">Wickerhamomyces mucosus</name>
    <dbReference type="NCBI Taxonomy" id="1378264"/>
    <lineage>
        <taxon>Eukaryota</taxon>
        <taxon>Fungi</taxon>
        <taxon>Dikarya</taxon>
        <taxon>Ascomycota</taxon>
        <taxon>Saccharomycotina</taxon>
        <taxon>Saccharomycetes</taxon>
        <taxon>Phaffomycetales</taxon>
        <taxon>Wickerhamomycetaceae</taxon>
        <taxon>Wickerhamomyces</taxon>
    </lineage>
</organism>
<feature type="transmembrane region" description="Helical" evidence="8">
    <location>
        <begin position="400"/>
        <end position="421"/>
    </location>
</feature>
<keyword evidence="11" id="KW-1185">Reference proteome</keyword>
<evidence type="ECO:0000256" key="4">
    <source>
        <dbReference type="ARBA" id="ARBA00022692"/>
    </source>
</evidence>
<evidence type="ECO:0000256" key="5">
    <source>
        <dbReference type="ARBA" id="ARBA00022989"/>
    </source>
</evidence>
<feature type="transmembrane region" description="Helical" evidence="8">
    <location>
        <begin position="335"/>
        <end position="357"/>
    </location>
</feature>
<feature type="transmembrane region" description="Helical" evidence="8">
    <location>
        <begin position="243"/>
        <end position="264"/>
    </location>
</feature>
<evidence type="ECO:0000313" key="11">
    <source>
        <dbReference type="Proteomes" id="UP000769528"/>
    </source>
</evidence>
<dbReference type="PROSITE" id="PS50850">
    <property type="entry name" value="MFS"/>
    <property type="match status" value="1"/>
</dbReference>
<comment type="subcellular location">
    <subcellularLocation>
        <location evidence="1">Membrane</location>
        <topology evidence="1">Multi-pass membrane protein</topology>
    </subcellularLocation>
</comment>
<feature type="transmembrane region" description="Helical" evidence="8">
    <location>
        <begin position="433"/>
        <end position="455"/>
    </location>
</feature>
<protein>
    <recommendedName>
        <fullName evidence="9">Major facilitator superfamily (MFS) profile domain-containing protein</fullName>
    </recommendedName>
</protein>
<gene>
    <name evidence="10" type="ORF">WICMUC_004369</name>
</gene>
<feature type="transmembrane region" description="Helical" evidence="8">
    <location>
        <begin position="467"/>
        <end position="487"/>
    </location>
</feature>